<proteinExistence type="predicted"/>
<keyword evidence="2" id="KW-1185">Reference proteome</keyword>
<protein>
    <submittedName>
        <fullName evidence="1">Uncharacterized protein</fullName>
    </submittedName>
</protein>
<sequence length="112" mass="12596">MEPESSYFNSSDYKFTGSNIDEGAFENVFLVKNINLYVVGDQEYASKIINAQSDCSSKEQVNLIGETEILHGLVKFTGIDFHHSSSIQFSLNTSPNNEEQSIKDPSSILFYR</sequence>
<reference evidence="1 2" key="1">
    <citation type="submission" date="2024-04" db="EMBL/GenBank/DDBJ databases">
        <title>Tritrichomonas musculus Genome.</title>
        <authorList>
            <person name="Alves-Ferreira E."/>
            <person name="Grigg M."/>
            <person name="Lorenzi H."/>
            <person name="Galac M."/>
        </authorList>
    </citation>
    <scope>NUCLEOTIDE SEQUENCE [LARGE SCALE GENOMIC DNA]</scope>
    <source>
        <strain evidence="1 2">EAF2021</strain>
    </source>
</reference>
<dbReference type="EMBL" id="JAPFFF010000040">
    <property type="protein sequence ID" value="KAK8841760.1"/>
    <property type="molecule type" value="Genomic_DNA"/>
</dbReference>
<dbReference type="Proteomes" id="UP001470230">
    <property type="component" value="Unassembled WGS sequence"/>
</dbReference>
<evidence type="ECO:0000313" key="1">
    <source>
        <dbReference type="EMBL" id="KAK8841760.1"/>
    </source>
</evidence>
<gene>
    <name evidence="1" type="ORF">M9Y10_026709</name>
</gene>
<comment type="caution">
    <text evidence="1">The sequence shown here is derived from an EMBL/GenBank/DDBJ whole genome shotgun (WGS) entry which is preliminary data.</text>
</comment>
<accession>A0ABR2H8P4</accession>
<organism evidence="1 2">
    <name type="scientific">Tritrichomonas musculus</name>
    <dbReference type="NCBI Taxonomy" id="1915356"/>
    <lineage>
        <taxon>Eukaryota</taxon>
        <taxon>Metamonada</taxon>
        <taxon>Parabasalia</taxon>
        <taxon>Tritrichomonadida</taxon>
        <taxon>Tritrichomonadidae</taxon>
        <taxon>Tritrichomonas</taxon>
    </lineage>
</organism>
<evidence type="ECO:0000313" key="2">
    <source>
        <dbReference type="Proteomes" id="UP001470230"/>
    </source>
</evidence>
<name>A0ABR2H8P4_9EUKA</name>